<evidence type="ECO:0000259" key="1">
    <source>
        <dbReference type="PROSITE" id="PS50033"/>
    </source>
</evidence>
<gene>
    <name evidence="2" type="ORF">PMACD_LOCUS1685</name>
</gene>
<keyword evidence="3" id="KW-1185">Reference proteome</keyword>
<reference evidence="2" key="1">
    <citation type="submission" date="2021-02" db="EMBL/GenBank/DDBJ databases">
        <authorList>
            <person name="Steward A R."/>
        </authorList>
    </citation>
    <scope>NUCLEOTIDE SEQUENCE</scope>
</reference>
<dbReference type="CDD" id="cd16119">
    <property type="entry name" value="UBX_UBXN6"/>
    <property type="match status" value="1"/>
</dbReference>
<feature type="domain" description="UBX" evidence="1">
    <location>
        <begin position="340"/>
        <end position="411"/>
    </location>
</feature>
<dbReference type="InterPro" id="IPR018997">
    <property type="entry name" value="PUB_domain"/>
</dbReference>
<dbReference type="InterPro" id="IPR029071">
    <property type="entry name" value="Ubiquitin-like_domsf"/>
</dbReference>
<dbReference type="OrthoDB" id="49605at2759"/>
<dbReference type="PROSITE" id="PS50033">
    <property type="entry name" value="UBX"/>
    <property type="match status" value="1"/>
</dbReference>
<sequence>MADKIKKFFQKKKADAKFKLAGPGHRLSESSISNQSVVKKESTVVKRSGLSEESKIAADAALARLQQKRDNPAFNTSLAAIKAQVKRELENEESHSKAEELVAPKVRQEIETELPGNFAASGVFFKCPIISNDILPRDEWKQNIKKFLYEQLEEERGLTACLLIQSCNNNREKIDTCVETLCKYLENIITYPEEEKYQKIRMSNRAFCDRVQPIEGALELLLAAGFVQQKMDNNGVEEDYLVFQKDNVPSIESLTTLIDALRSAEPIHLELDRNLQVLLPSQAATKVQLPPSFYALSMEEIKREQQLRAEAIEKSQMLRTKAMREKDELREMRKYKFAIIRIRFPDGILLQGTFSVYERYMEIHEFVQENLEHSGLPFILNTPTGHKLLIEEDANKTLIDLKLVPATVLNFAWHSNVIEEINNSPNKDVYLKPEVMVLVREM</sequence>
<dbReference type="Gene3D" id="1.20.58.2190">
    <property type="match status" value="1"/>
</dbReference>
<dbReference type="Gene3D" id="3.10.20.90">
    <property type="entry name" value="Phosphatidylinositol 3-kinase Catalytic Subunit, Chain A, domain 1"/>
    <property type="match status" value="1"/>
</dbReference>
<dbReference type="SMART" id="SM00580">
    <property type="entry name" value="PUG"/>
    <property type="match status" value="1"/>
</dbReference>
<dbReference type="GO" id="GO:0005737">
    <property type="term" value="C:cytoplasm"/>
    <property type="evidence" value="ECO:0007669"/>
    <property type="project" value="TreeGrafter"/>
</dbReference>
<dbReference type="SUPFAM" id="SSF54236">
    <property type="entry name" value="Ubiquitin-like"/>
    <property type="match status" value="1"/>
</dbReference>
<dbReference type="SUPFAM" id="SSF143503">
    <property type="entry name" value="PUG domain-like"/>
    <property type="match status" value="1"/>
</dbReference>
<dbReference type="CDD" id="cd10460">
    <property type="entry name" value="PUB_UBXD1"/>
    <property type="match status" value="1"/>
</dbReference>
<proteinExistence type="predicted"/>
<dbReference type="EMBL" id="CAJOBZ010000003">
    <property type="protein sequence ID" value="CAF4768435.1"/>
    <property type="molecule type" value="Genomic_DNA"/>
</dbReference>
<dbReference type="AlphaFoldDB" id="A0A821MJS3"/>
<dbReference type="InterPro" id="IPR001012">
    <property type="entry name" value="UBX_dom"/>
</dbReference>
<dbReference type="Proteomes" id="UP000663880">
    <property type="component" value="Unassembled WGS sequence"/>
</dbReference>
<name>A0A821MJS3_9NEOP</name>
<dbReference type="SMART" id="SM00166">
    <property type="entry name" value="UBX"/>
    <property type="match status" value="1"/>
</dbReference>
<organism evidence="2 3">
    <name type="scientific">Pieris macdunnoughi</name>
    <dbReference type="NCBI Taxonomy" id="345717"/>
    <lineage>
        <taxon>Eukaryota</taxon>
        <taxon>Metazoa</taxon>
        <taxon>Ecdysozoa</taxon>
        <taxon>Arthropoda</taxon>
        <taxon>Hexapoda</taxon>
        <taxon>Insecta</taxon>
        <taxon>Pterygota</taxon>
        <taxon>Neoptera</taxon>
        <taxon>Endopterygota</taxon>
        <taxon>Lepidoptera</taxon>
        <taxon>Glossata</taxon>
        <taxon>Ditrysia</taxon>
        <taxon>Papilionoidea</taxon>
        <taxon>Pieridae</taxon>
        <taxon>Pierinae</taxon>
        <taxon>Pieris</taxon>
    </lineage>
</organism>
<comment type="caution">
    <text evidence="2">The sequence shown here is derived from an EMBL/GenBank/DDBJ whole genome shotgun (WGS) entry which is preliminary data.</text>
</comment>
<dbReference type="InterPro" id="IPR042774">
    <property type="entry name" value="UBXN6_PUB"/>
</dbReference>
<evidence type="ECO:0000313" key="3">
    <source>
        <dbReference type="Proteomes" id="UP000663880"/>
    </source>
</evidence>
<dbReference type="PANTHER" id="PTHR23153">
    <property type="entry name" value="UBX-RELATED"/>
    <property type="match status" value="1"/>
</dbReference>
<dbReference type="Pfam" id="PF00789">
    <property type="entry name" value="UBX"/>
    <property type="match status" value="1"/>
</dbReference>
<protein>
    <recommendedName>
        <fullName evidence="1">UBX domain-containing protein</fullName>
    </recommendedName>
</protein>
<dbReference type="PANTHER" id="PTHR23153:SF38">
    <property type="entry name" value="UBX DOMAIN-CONTAINING PROTEIN 6"/>
    <property type="match status" value="1"/>
</dbReference>
<accession>A0A821MJS3</accession>
<evidence type="ECO:0000313" key="2">
    <source>
        <dbReference type="EMBL" id="CAF4768435.1"/>
    </source>
</evidence>
<dbReference type="Pfam" id="PF09409">
    <property type="entry name" value="PUB"/>
    <property type="match status" value="1"/>
</dbReference>
<dbReference type="InterPro" id="IPR036339">
    <property type="entry name" value="PUB-like_dom_sf"/>
</dbReference>